<keyword evidence="3" id="KW-0732">Signal</keyword>
<organism evidence="8 9">
    <name type="scientific">Anaerococcus prevotii ACS-065-V-Col13</name>
    <dbReference type="NCBI Taxonomy" id="879305"/>
    <lineage>
        <taxon>Bacteria</taxon>
        <taxon>Bacillati</taxon>
        <taxon>Bacillota</taxon>
        <taxon>Tissierellia</taxon>
        <taxon>Tissierellales</taxon>
        <taxon>Peptoniphilaceae</taxon>
        <taxon>Anaerococcus</taxon>
    </lineage>
</organism>
<comment type="caution">
    <text evidence="8">The sequence shown here is derived from an EMBL/GenBank/DDBJ whole genome shotgun (WGS) entry which is preliminary data.</text>
</comment>
<dbReference type="InterPro" id="IPR027304">
    <property type="entry name" value="Trigger_fact/SurA_dom_sf"/>
</dbReference>
<dbReference type="AlphaFoldDB" id="F0GU64"/>
<dbReference type="PANTHER" id="PTHR47245">
    <property type="entry name" value="PEPTIDYLPROLYL ISOMERASE"/>
    <property type="match status" value="1"/>
</dbReference>
<dbReference type="Gene3D" id="1.10.8.1040">
    <property type="match status" value="1"/>
</dbReference>
<dbReference type="GO" id="GO:0003755">
    <property type="term" value="F:peptidyl-prolyl cis-trans isomerase activity"/>
    <property type="evidence" value="ECO:0007669"/>
    <property type="project" value="UniProtKB-KW"/>
</dbReference>
<proteinExistence type="predicted"/>
<dbReference type="RefSeq" id="WP_004834387.1">
    <property type="nucleotide sequence ID" value="NZ_AEXM01000012.1"/>
</dbReference>
<dbReference type="PATRIC" id="fig|879305.3.peg.344"/>
<dbReference type="STRING" id="879305.HMPREF9290_1285"/>
<dbReference type="EMBL" id="AEXM01000012">
    <property type="protein sequence ID" value="EGC82506.1"/>
    <property type="molecule type" value="Genomic_DNA"/>
</dbReference>
<dbReference type="SUPFAM" id="SSF109998">
    <property type="entry name" value="Triger factor/SurA peptide-binding domain-like"/>
    <property type="match status" value="1"/>
</dbReference>
<evidence type="ECO:0000256" key="3">
    <source>
        <dbReference type="ARBA" id="ARBA00022729"/>
    </source>
</evidence>
<keyword evidence="5 6" id="KW-0413">Isomerase</keyword>
<name>F0GU64_9FIRM</name>
<dbReference type="Proteomes" id="UP000005286">
    <property type="component" value="Unassembled WGS sequence"/>
</dbReference>
<dbReference type="InterPro" id="IPR050245">
    <property type="entry name" value="PrsA_foldase"/>
</dbReference>
<evidence type="ECO:0000256" key="6">
    <source>
        <dbReference type="PROSITE-ProRule" id="PRU00278"/>
    </source>
</evidence>
<keyword evidence="4 6" id="KW-0697">Rotamase</keyword>
<evidence type="ECO:0000313" key="9">
    <source>
        <dbReference type="Proteomes" id="UP000005286"/>
    </source>
</evidence>
<dbReference type="InterPro" id="IPR000297">
    <property type="entry name" value="PPIase_PpiC"/>
</dbReference>
<dbReference type="Pfam" id="PF00639">
    <property type="entry name" value="Rotamase"/>
    <property type="match status" value="1"/>
</dbReference>
<gene>
    <name evidence="8" type="ORF">HMPREF9290_1285</name>
</gene>
<accession>F0GU64</accession>
<evidence type="ECO:0000256" key="4">
    <source>
        <dbReference type="ARBA" id="ARBA00023110"/>
    </source>
</evidence>
<keyword evidence="9" id="KW-1185">Reference proteome</keyword>
<protein>
    <recommendedName>
        <fullName evidence="2">peptidylprolyl isomerase</fullName>
        <ecNumber evidence="2">5.2.1.8</ecNumber>
    </recommendedName>
</protein>
<dbReference type="InterPro" id="IPR023058">
    <property type="entry name" value="PPIase_PpiC_CS"/>
</dbReference>
<evidence type="ECO:0000256" key="1">
    <source>
        <dbReference type="ARBA" id="ARBA00000971"/>
    </source>
</evidence>
<dbReference type="PANTHER" id="PTHR47245:SF1">
    <property type="entry name" value="FOLDASE PROTEIN PRSA"/>
    <property type="match status" value="1"/>
</dbReference>
<comment type="catalytic activity">
    <reaction evidence="1">
        <text>[protein]-peptidylproline (omega=180) = [protein]-peptidylproline (omega=0)</text>
        <dbReference type="Rhea" id="RHEA:16237"/>
        <dbReference type="Rhea" id="RHEA-COMP:10747"/>
        <dbReference type="Rhea" id="RHEA-COMP:10748"/>
        <dbReference type="ChEBI" id="CHEBI:83833"/>
        <dbReference type="ChEBI" id="CHEBI:83834"/>
        <dbReference type="EC" id="5.2.1.8"/>
    </reaction>
</comment>
<dbReference type="PROSITE" id="PS01096">
    <property type="entry name" value="PPIC_PPIASE_1"/>
    <property type="match status" value="1"/>
</dbReference>
<evidence type="ECO:0000313" key="8">
    <source>
        <dbReference type="EMBL" id="EGC82506.1"/>
    </source>
</evidence>
<evidence type="ECO:0000256" key="5">
    <source>
        <dbReference type="ARBA" id="ARBA00023235"/>
    </source>
</evidence>
<dbReference type="EC" id="5.2.1.8" evidence="2"/>
<evidence type="ECO:0000256" key="2">
    <source>
        <dbReference type="ARBA" id="ARBA00013194"/>
    </source>
</evidence>
<dbReference type="InterPro" id="IPR046357">
    <property type="entry name" value="PPIase_dom_sf"/>
</dbReference>
<evidence type="ECO:0000259" key="7">
    <source>
        <dbReference type="PROSITE" id="PS50198"/>
    </source>
</evidence>
<reference evidence="8 9" key="1">
    <citation type="submission" date="2011-01" db="EMBL/GenBank/DDBJ databases">
        <authorList>
            <person name="Durkin A.S."/>
            <person name="Madupu R."/>
            <person name="Torralba M."/>
            <person name="Gillis M."/>
            <person name="Methe B."/>
            <person name="Sutton G."/>
            <person name="Nelson K.E."/>
        </authorList>
    </citation>
    <scope>NUCLEOTIDE SEQUENCE [LARGE SCALE GENOMIC DNA]</scope>
    <source>
        <strain evidence="8 9">ACS-065-V-Col13</strain>
    </source>
</reference>
<sequence length="248" mass="28785">MTENNKLLAEVNGKKIYTQDVYKLMANMEDGQRFNNEEGIKVLCDEIVNQEILLKDAVDKKLDEETDFVKELEAVKDNMLKNYAMHKIFEEIKLDDSEIKAYYEKNKENLNPPLLYEASHILVKDLEEASKIKKEIEEGLEFSEAAKKYSIDPSKDNGGSLGKFPKGVMVKEFQEGLDSIEVGQISEPVKSQFGYHLIKLENIENVETPSYDEIKDQVKQRVLMIKRQEAYLNKLDEIKKDIEVKKYY</sequence>
<dbReference type="eggNOG" id="COG0760">
    <property type="taxonomic scope" value="Bacteria"/>
</dbReference>
<dbReference type="PROSITE" id="PS50198">
    <property type="entry name" value="PPIC_PPIASE_2"/>
    <property type="match status" value="1"/>
</dbReference>
<dbReference type="Gene3D" id="3.10.50.40">
    <property type="match status" value="1"/>
</dbReference>
<feature type="domain" description="PpiC" evidence="7">
    <location>
        <begin position="113"/>
        <end position="202"/>
    </location>
</feature>
<dbReference type="SUPFAM" id="SSF54534">
    <property type="entry name" value="FKBP-like"/>
    <property type="match status" value="1"/>
</dbReference>